<dbReference type="InterPro" id="IPR045057">
    <property type="entry name" value="Gcn5-rel_NAT"/>
</dbReference>
<dbReference type="AlphaFoldDB" id="A0AAD8D7A6"/>
<comment type="similarity">
    <text evidence="1">Belongs to the NATD1 family.</text>
</comment>
<dbReference type="SUPFAM" id="SSF55729">
    <property type="entry name" value="Acyl-CoA N-acyltransferases (Nat)"/>
    <property type="match status" value="1"/>
</dbReference>
<proteinExistence type="inferred from homology"/>
<dbReference type="Pfam" id="PF14542">
    <property type="entry name" value="Acetyltransf_CG"/>
    <property type="match status" value="1"/>
</dbReference>
<dbReference type="PANTHER" id="PTHR31435:SF9">
    <property type="entry name" value="PROTEIN NATD1"/>
    <property type="match status" value="1"/>
</dbReference>
<accession>A0AAD8D7A6</accession>
<dbReference type="InterPro" id="IPR031165">
    <property type="entry name" value="GNAT_YJDJ"/>
</dbReference>
<dbReference type="Proteomes" id="UP001230051">
    <property type="component" value="Unassembled WGS sequence"/>
</dbReference>
<evidence type="ECO:0000313" key="6">
    <source>
        <dbReference type="Proteomes" id="UP001230051"/>
    </source>
</evidence>
<reference evidence="5" key="1">
    <citation type="submission" date="2022-02" db="EMBL/GenBank/DDBJ databases">
        <title>Atlantic sturgeon de novo genome assembly.</title>
        <authorList>
            <person name="Stock M."/>
            <person name="Klopp C."/>
            <person name="Guiguen Y."/>
            <person name="Cabau C."/>
            <person name="Parinello H."/>
            <person name="Santidrian Yebra-Pimentel E."/>
            <person name="Kuhl H."/>
            <person name="Dirks R.P."/>
            <person name="Guessner J."/>
            <person name="Wuertz S."/>
            <person name="Du K."/>
            <person name="Schartl M."/>
        </authorList>
    </citation>
    <scope>NUCLEOTIDE SEQUENCE</scope>
    <source>
        <strain evidence="5">STURGEONOMICS-FGT-2020</strain>
        <tissue evidence="5">Whole blood</tissue>
    </source>
</reference>
<evidence type="ECO:0000313" key="5">
    <source>
        <dbReference type="EMBL" id="KAK1163841.1"/>
    </source>
</evidence>
<evidence type="ECO:0000259" key="4">
    <source>
        <dbReference type="PROSITE" id="PS51729"/>
    </source>
</evidence>
<dbReference type="InterPro" id="IPR016181">
    <property type="entry name" value="Acyl_CoA_acyltransferase"/>
</dbReference>
<organism evidence="5 6">
    <name type="scientific">Acipenser oxyrinchus oxyrinchus</name>
    <dbReference type="NCBI Taxonomy" id="40147"/>
    <lineage>
        <taxon>Eukaryota</taxon>
        <taxon>Metazoa</taxon>
        <taxon>Chordata</taxon>
        <taxon>Craniata</taxon>
        <taxon>Vertebrata</taxon>
        <taxon>Euteleostomi</taxon>
        <taxon>Actinopterygii</taxon>
        <taxon>Chondrostei</taxon>
        <taxon>Acipenseriformes</taxon>
        <taxon>Acipenseridae</taxon>
        <taxon>Acipenser</taxon>
    </lineage>
</organism>
<feature type="domain" description="N-acetyltransferase" evidence="4">
    <location>
        <begin position="36"/>
        <end position="127"/>
    </location>
</feature>
<sequence length="128" mass="14880">MALKSFLSKTKTFRKLYFLRCRSSCTPSSSSNFTVKHEREKQRFTIKLEHDTSEQAVLYYEYTGNKKVNLLSTVVPTQFRGKGVGKRLAEAALDFVVEENLKADLSCWYIKQYVEENPLPNYKDHISN</sequence>
<dbReference type="CDD" id="cd04301">
    <property type="entry name" value="NAT_SF"/>
    <property type="match status" value="1"/>
</dbReference>
<dbReference type="EMBL" id="JAGXEW010000014">
    <property type="protein sequence ID" value="KAK1163841.1"/>
    <property type="molecule type" value="Genomic_DNA"/>
</dbReference>
<dbReference type="PANTHER" id="PTHR31435">
    <property type="entry name" value="PROTEIN NATD1"/>
    <property type="match status" value="1"/>
</dbReference>
<dbReference type="Gene3D" id="3.40.630.30">
    <property type="match status" value="1"/>
</dbReference>
<name>A0AAD8D7A6_ACIOX</name>
<comment type="caution">
    <text evidence="5">The sequence shown here is derived from an EMBL/GenBank/DDBJ whole genome shotgun (WGS) entry which is preliminary data.</text>
</comment>
<evidence type="ECO:0000256" key="1">
    <source>
        <dbReference type="ARBA" id="ARBA00006233"/>
    </source>
</evidence>
<dbReference type="PROSITE" id="PS51729">
    <property type="entry name" value="GNAT_YJDJ"/>
    <property type="match status" value="1"/>
</dbReference>
<evidence type="ECO:0000256" key="3">
    <source>
        <dbReference type="ARBA" id="ARBA00031876"/>
    </source>
</evidence>
<protein>
    <recommendedName>
        <fullName evidence="2">Protein NATD1</fullName>
    </recommendedName>
    <alternativeName>
        <fullName evidence="3">N-acetyltransferase domain-containing protein 1</fullName>
    </alternativeName>
</protein>
<keyword evidence="6" id="KW-1185">Reference proteome</keyword>
<evidence type="ECO:0000256" key="2">
    <source>
        <dbReference type="ARBA" id="ARBA00020243"/>
    </source>
</evidence>
<gene>
    <name evidence="5" type="primary">natd1</name>
    <name evidence="5" type="ORF">AOXY_G15757</name>
</gene>